<reference evidence="1" key="1">
    <citation type="submission" date="2021-01" db="EMBL/GenBank/DDBJ databases">
        <authorList>
            <person name="Corre E."/>
            <person name="Pelletier E."/>
            <person name="Niang G."/>
            <person name="Scheremetjew M."/>
            <person name="Finn R."/>
            <person name="Kale V."/>
            <person name="Holt S."/>
            <person name="Cochrane G."/>
            <person name="Meng A."/>
            <person name="Brown T."/>
            <person name="Cohen L."/>
        </authorList>
    </citation>
    <scope>NUCLEOTIDE SEQUENCE</scope>
    <source>
        <strain evidence="1">FSP1.4</strain>
    </source>
</reference>
<accession>A0A7S3JA76</accession>
<dbReference type="EMBL" id="HBII01017695">
    <property type="protein sequence ID" value="CAE0348605.1"/>
    <property type="molecule type" value="Transcribed_RNA"/>
</dbReference>
<gene>
    <name evidence="1" type="ORF">EHAR0213_LOCUS7516</name>
</gene>
<protein>
    <submittedName>
        <fullName evidence="1">Uncharacterized protein</fullName>
    </submittedName>
</protein>
<organism evidence="1">
    <name type="scientific">Euplotes harpa</name>
    <dbReference type="NCBI Taxonomy" id="151035"/>
    <lineage>
        <taxon>Eukaryota</taxon>
        <taxon>Sar</taxon>
        <taxon>Alveolata</taxon>
        <taxon>Ciliophora</taxon>
        <taxon>Intramacronucleata</taxon>
        <taxon>Spirotrichea</taxon>
        <taxon>Hypotrichia</taxon>
        <taxon>Euplotida</taxon>
        <taxon>Euplotidae</taxon>
        <taxon>Euplotes</taxon>
    </lineage>
</organism>
<dbReference type="AlphaFoldDB" id="A0A7S3JA76"/>
<name>A0A7S3JA76_9SPIT</name>
<evidence type="ECO:0000313" key="1">
    <source>
        <dbReference type="EMBL" id="CAE0348605.1"/>
    </source>
</evidence>
<proteinExistence type="predicted"/>
<sequence>MALQTEDIHKLTTVMEPNDWFCNRLLNERDRGLFKNFAQLQRPVDLTDIDERTRVCHIFQSRITRRVFNKVKEAKRSKFHRLVSNKRLNEKLNFRSFSPIRDEISPTLPSTQMQISFLNKKKNRDLSNLNNNYKSIKRTSKLIKIFEVGAKLYLNRREKKRRQPMLMSL</sequence>